<evidence type="ECO:0000313" key="3">
    <source>
        <dbReference type="Proteomes" id="UP000198481"/>
    </source>
</evidence>
<reference evidence="3" key="1">
    <citation type="submission" date="2016-10" db="EMBL/GenBank/DDBJ databases">
        <authorList>
            <person name="Varghese N."/>
            <person name="Submissions S."/>
        </authorList>
    </citation>
    <scope>NUCLEOTIDE SEQUENCE [LARGE SCALE GENOMIC DNA]</scope>
    <source>
        <strain evidence="3">LMG 26867</strain>
    </source>
</reference>
<evidence type="ECO:0000256" key="1">
    <source>
        <dbReference type="SAM" id="MobiDB-lite"/>
    </source>
</evidence>
<evidence type="ECO:0000313" key="2">
    <source>
        <dbReference type="EMBL" id="SDS60352.1"/>
    </source>
</evidence>
<organism evidence="2 3">
    <name type="scientific">Pseudomonas prosekii</name>
    <dbReference type="NCBI Taxonomy" id="1148509"/>
    <lineage>
        <taxon>Bacteria</taxon>
        <taxon>Pseudomonadati</taxon>
        <taxon>Pseudomonadota</taxon>
        <taxon>Gammaproteobacteria</taxon>
        <taxon>Pseudomonadales</taxon>
        <taxon>Pseudomonadaceae</taxon>
        <taxon>Pseudomonas</taxon>
    </lineage>
</organism>
<dbReference type="AlphaFoldDB" id="A0A1H1TJH4"/>
<sequence length="122" mass="13376">MKKISPDSTENTVLAEPDTTDQSANPAVAQPPTSARVRTPRLVDPMTCIFEVQPDADAITMLDHASQNLALVKALVRELMTQMEGRDRNTVVVIGKLAMLSEILINRALKNLEARGQTPVFH</sequence>
<protein>
    <recommendedName>
        <fullName evidence="4">DUF3077 domain-containing protein</fullName>
    </recommendedName>
</protein>
<dbReference type="Pfam" id="PF19619">
    <property type="entry name" value="DUF6124"/>
    <property type="match status" value="1"/>
</dbReference>
<feature type="region of interest" description="Disordered" evidence="1">
    <location>
        <begin position="1"/>
        <end position="35"/>
    </location>
</feature>
<evidence type="ECO:0008006" key="4">
    <source>
        <dbReference type="Google" id="ProtNLM"/>
    </source>
</evidence>
<feature type="compositionally biased region" description="Polar residues" evidence="1">
    <location>
        <begin position="1"/>
        <end position="12"/>
    </location>
</feature>
<dbReference type="Proteomes" id="UP000198481">
    <property type="component" value="Chromosome I"/>
</dbReference>
<proteinExistence type="predicted"/>
<accession>A0A1H1TJH4</accession>
<name>A0A1H1TJH4_9PSED</name>
<gene>
    <name evidence="2" type="ORF">SAMN05216222_1831</name>
</gene>
<dbReference type="RefSeq" id="WP_157720153.1">
    <property type="nucleotide sequence ID" value="NZ_LT629762.1"/>
</dbReference>
<dbReference type="EMBL" id="LT629762">
    <property type="protein sequence ID" value="SDS60352.1"/>
    <property type="molecule type" value="Genomic_DNA"/>
</dbReference>